<dbReference type="InterPro" id="IPR016163">
    <property type="entry name" value="Ald_DH_C"/>
</dbReference>
<dbReference type="SUPFAM" id="SSF53720">
    <property type="entry name" value="ALDH-like"/>
    <property type="match status" value="1"/>
</dbReference>
<dbReference type="InterPro" id="IPR015590">
    <property type="entry name" value="Aldehyde_DH_dom"/>
</dbReference>
<feature type="active site" evidence="4">
    <location>
        <position position="289"/>
    </location>
</feature>
<evidence type="ECO:0000256" key="4">
    <source>
        <dbReference type="PIRSR" id="PIRSR036492-1"/>
    </source>
</evidence>
<dbReference type="PANTHER" id="PTHR11699">
    <property type="entry name" value="ALDEHYDE DEHYDROGENASE-RELATED"/>
    <property type="match status" value="1"/>
</dbReference>
<dbReference type="FunFam" id="3.40.605.10:FF:000026">
    <property type="entry name" value="Aldehyde dehydrogenase, putative"/>
    <property type="match status" value="1"/>
</dbReference>
<evidence type="ECO:0000256" key="3">
    <source>
        <dbReference type="PIRNR" id="PIRNR036492"/>
    </source>
</evidence>
<organism evidence="8 9">
    <name type="scientific">bacterium (Candidatus Blackallbacteria) CG17_big_fil_post_rev_8_21_14_2_50_48_46</name>
    <dbReference type="NCBI Taxonomy" id="2014261"/>
    <lineage>
        <taxon>Bacteria</taxon>
        <taxon>Candidatus Blackallbacteria</taxon>
    </lineage>
</organism>
<dbReference type="FunFam" id="3.40.309.10:FF:000012">
    <property type="entry name" value="Betaine aldehyde dehydrogenase"/>
    <property type="match status" value="1"/>
</dbReference>
<evidence type="ECO:0000313" key="9">
    <source>
        <dbReference type="Proteomes" id="UP000231019"/>
    </source>
</evidence>
<dbReference type="InterPro" id="IPR016160">
    <property type="entry name" value="Ald_DH_CS_CYS"/>
</dbReference>
<feature type="domain" description="Aldehyde dehydrogenase" evidence="7">
    <location>
        <begin position="25"/>
        <end position="480"/>
    </location>
</feature>
<dbReference type="Pfam" id="PF00171">
    <property type="entry name" value="Aldedh"/>
    <property type="match status" value="1"/>
</dbReference>
<reference evidence="8 9" key="1">
    <citation type="submission" date="2017-09" db="EMBL/GenBank/DDBJ databases">
        <title>Depth-based differentiation of microbial function through sediment-hosted aquifers and enrichment of novel symbionts in the deep terrestrial subsurface.</title>
        <authorList>
            <person name="Probst A.J."/>
            <person name="Ladd B."/>
            <person name="Jarett J.K."/>
            <person name="Geller-Mcgrath D.E."/>
            <person name="Sieber C.M."/>
            <person name="Emerson J.B."/>
            <person name="Anantharaman K."/>
            <person name="Thomas B.C."/>
            <person name="Malmstrom R."/>
            <person name="Stieglmeier M."/>
            <person name="Klingl A."/>
            <person name="Woyke T."/>
            <person name="Ryan C.M."/>
            <person name="Banfield J.F."/>
        </authorList>
    </citation>
    <scope>NUCLEOTIDE SEQUENCE [LARGE SCALE GENOMIC DNA]</scope>
    <source>
        <strain evidence="8">CG17_big_fil_post_rev_8_21_14_2_50_48_46</strain>
    </source>
</reference>
<dbReference type="InterPro" id="IPR012394">
    <property type="entry name" value="Aldehyde_DH_NAD(P)"/>
</dbReference>
<dbReference type="GO" id="GO:0016620">
    <property type="term" value="F:oxidoreductase activity, acting on the aldehyde or oxo group of donors, NAD or NADP as acceptor"/>
    <property type="evidence" value="ECO:0007669"/>
    <property type="project" value="InterPro"/>
</dbReference>
<gene>
    <name evidence="8" type="ORF">COW36_19770</name>
</gene>
<dbReference type="InterPro" id="IPR029510">
    <property type="entry name" value="Ald_DH_CS_GLU"/>
</dbReference>
<evidence type="ECO:0000256" key="1">
    <source>
        <dbReference type="ARBA" id="ARBA00009986"/>
    </source>
</evidence>
<comment type="similarity">
    <text evidence="1 3 6">Belongs to the aldehyde dehydrogenase family.</text>
</comment>
<protein>
    <recommendedName>
        <fullName evidence="3">Aldehyde dehydrogenase</fullName>
    </recommendedName>
</protein>
<dbReference type="AlphaFoldDB" id="A0A2M7FZW5"/>
<dbReference type="PROSITE" id="PS00070">
    <property type="entry name" value="ALDEHYDE_DEHYDR_CYS"/>
    <property type="match status" value="1"/>
</dbReference>
<dbReference type="GO" id="GO:0006081">
    <property type="term" value="P:aldehyde metabolic process"/>
    <property type="evidence" value="ECO:0007669"/>
    <property type="project" value="InterPro"/>
</dbReference>
<feature type="active site" evidence="4 5">
    <location>
        <position position="255"/>
    </location>
</feature>
<dbReference type="InterPro" id="IPR016162">
    <property type="entry name" value="Ald_DH_N"/>
</dbReference>
<evidence type="ECO:0000259" key="7">
    <source>
        <dbReference type="Pfam" id="PF00171"/>
    </source>
</evidence>
<name>A0A2M7FZW5_9BACT</name>
<evidence type="ECO:0000256" key="6">
    <source>
        <dbReference type="RuleBase" id="RU003345"/>
    </source>
</evidence>
<evidence type="ECO:0000256" key="5">
    <source>
        <dbReference type="PROSITE-ProRule" id="PRU10007"/>
    </source>
</evidence>
<dbReference type="EMBL" id="PFFQ01000055">
    <property type="protein sequence ID" value="PIW14889.1"/>
    <property type="molecule type" value="Genomic_DNA"/>
</dbReference>
<keyword evidence="2 3" id="KW-0560">Oxidoreductase</keyword>
<dbReference type="PROSITE" id="PS00687">
    <property type="entry name" value="ALDEHYDE_DEHYDR_GLU"/>
    <property type="match status" value="1"/>
</dbReference>
<dbReference type="PIRSF" id="PIRSF036492">
    <property type="entry name" value="ALDH"/>
    <property type="match status" value="1"/>
</dbReference>
<dbReference type="Gene3D" id="3.40.309.10">
    <property type="entry name" value="Aldehyde Dehydrogenase, Chain A, domain 2"/>
    <property type="match status" value="1"/>
</dbReference>
<evidence type="ECO:0000313" key="8">
    <source>
        <dbReference type="EMBL" id="PIW14889.1"/>
    </source>
</evidence>
<proteinExistence type="inferred from homology"/>
<dbReference type="FunFam" id="3.40.605.10:FF:000001">
    <property type="entry name" value="Aldehyde dehydrogenase 1"/>
    <property type="match status" value="1"/>
</dbReference>
<dbReference type="Proteomes" id="UP000231019">
    <property type="component" value="Unassembled WGS sequence"/>
</dbReference>
<accession>A0A2M7FZW5</accession>
<dbReference type="InterPro" id="IPR016161">
    <property type="entry name" value="Ald_DH/histidinol_DH"/>
</dbReference>
<dbReference type="Gene3D" id="3.40.605.10">
    <property type="entry name" value="Aldehyde Dehydrogenase, Chain A, domain 1"/>
    <property type="match status" value="1"/>
</dbReference>
<evidence type="ECO:0000256" key="2">
    <source>
        <dbReference type="ARBA" id="ARBA00023002"/>
    </source>
</evidence>
<comment type="caution">
    <text evidence="8">The sequence shown here is derived from an EMBL/GenBank/DDBJ whole genome shotgun (WGS) entry which is preliminary data.</text>
</comment>
<dbReference type="NCBIfam" id="NF009725">
    <property type="entry name" value="PRK13252.1"/>
    <property type="match status" value="1"/>
</dbReference>
<sequence>MTQTISTPQQYQLFIKGEEVSPLSEQTFETYNPATGEVIAKVAQAGPEDVDRAVKAAREAHESGVWRNKPAAERSIILNKIADLIQENLAELAALETQNNGKPINESTFIDLPMSIDTFRYYAAAARMLGGQAIPVPGALTYTLKEPVGVCGQIIPWNFPIMMAAWKMAPALAAGNTIVLKPAEQTPLTALRLAELFKQAGVPDGVVNVITGDGSTGEALVKHPGVDKIAFTGSTEVGRKVMINAAGSLKRVSLELGGKSPNVVFEDANLEQAVNGALFAIYFNQGQICTAGSRLFVQDSIYDSFVEKLVAKLAQLRVGDPTQNTTQIGALVSQEQFDKVKDYIEIGKSEGAKLAFGGQDLQAEKKGFFVQPTVFTDVDNNMRIAQEEIFGPVLSVIRFKDDAEAARLVNEIPYGLVSAIWTENVRRAHNFARMIQAGYVWINTYNILPIEAPFGGYKQSGFGRELGYGALDMYTETKNVYVELNEASPITGWYGV</sequence>